<dbReference type="Gene3D" id="2.130.10.10">
    <property type="entry name" value="YVTN repeat-like/Quinoprotein amine dehydrogenase"/>
    <property type="match status" value="4"/>
</dbReference>
<dbReference type="InterPro" id="IPR020472">
    <property type="entry name" value="WD40_PAC1"/>
</dbReference>
<dbReference type="SMART" id="SM00320">
    <property type="entry name" value="WD40"/>
    <property type="match status" value="11"/>
</dbReference>
<dbReference type="PANTHER" id="PTHR19848:SF8">
    <property type="entry name" value="F-BOX AND WD REPEAT DOMAIN CONTAINING 7"/>
    <property type="match status" value="1"/>
</dbReference>
<dbReference type="InterPro" id="IPR036322">
    <property type="entry name" value="WD40_repeat_dom_sf"/>
</dbReference>
<dbReference type="PRINTS" id="PR00320">
    <property type="entry name" value="GPROTEINBRPT"/>
</dbReference>
<gene>
    <name evidence="6" type="ORF">N658DRAFT_204114</name>
</gene>
<evidence type="ECO:0000256" key="4">
    <source>
        <dbReference type="SAM" id="MobiDB-lite"/>
    </source>
</evidence>
<dbReference type="Pfam" id="PF00400">
    <property type="entry name" value="WD40"/>
    <property type="match status" value="9"/>
</dbReference>
<evidence type="ECO:0000259" key="5">
    <source>
        <dbReference type="PROSITE" id="PS50837"/>
    </source>
</evidence>
<dbReference type="PANTHER" id="PTHR19848">
    <property type="entry name" value="WD40 REPEAT PROTEIN"/>
    <property type="match status" value="1"/>
</dbReference>
<evidence type="ECO:0000313" key="7">
    <source>
        <dbReference type="Proteomes" id="UP001305647"/>
    </source>
</evidence>
<feature type="repeat" description="WD" evidence="3">
    <location>
        <begin position="1278"/>
        <end position="1310"/>
    </location>
</feature>
<dbReference type="Proteomes" id="UP001305647">
    <property type="component" value="Unassembled WGS sequence"/>
</dbReference>
<keyword evidence="2" id="KW-0677">Repeat</keyword>
<dbReference type="InterPro" id="IPR001680">
    <property type="entry name" value="WD40_rpt"/>
</dbReference>
<dbReference type="PROSITE" id="PS00678">
    <property type="entry name" value="WD_REPEATS_1"/>
    <property type="match status" value="1"/>
</dbReference>
<dbReference type="InterPro" id="IPR031359">
    <property type="entry name" value="NACHT_N"/>
</dbReference>
<feature type="repeat" description="WD" evidence="3">
    <location>
        <begin position="1033"/>
        <end position="1074"/>
    </location>
</feature>
<evidence type="ECO:0000256" key="2">
    <source>
        <dbReference type="ARBA" id="ARBA00022737"/>
    </source>
</evidence>
<dbReference type="EMBL" id="MU863653">
    <property type="protein sequence ID" value="KAK4099057.1"/>
    <property type="molecule type" value="Genomic_DNA"/>
</dbReference>
<dbReference type="SUPFAM" id="SSF50978">
    <property type="entry name" value="WD40 repeat-like"/>
    <property type="match status" value="2"/>
</dbReference>
<dbReference type="Pfam" id="PF17100">
    <property type="entry name" value="NACHT_N"/>
    <property type="match status" value="1"/>
</dbReference>
<dbReference type="PROSITE" id="PS50837">
    <property type="entry name" value="NACHT"/>
    <property type="match status" value="1"/>
</dbReference>
<feature type="domain" description="NACHT" evidence="5">
    <location>
        <begin position="507"/>
        <end position="663"/>
    </location>
</feature>
<accession>A0AAN6SZZ2</accession>
<evidence type="ECO:0000313" key="6">
    <source>
        <dbReference type="EMBL" id="KAK4099057.1"/>
    </source>
</evidence>
<feature type="compositionally biased region" description="Basic and acidic residues" evidence="4">
    <location>
        <begin position="1222"/>
        <end position="1236"/>
    </location>
</feature>
<dbReference type="Pfam" id="PF24883">
    <property type="entry name" value="NPHP3_N"/>
    <property type="match status" value="1"/>
</dbReference>
<dbReference type="PROSITE" id="PS50294">
    <property type="entry name" value="WD_REPEATS_REGION"/>
    <property type="match status" value="5"/>
</dbReference>
<dbReference type="PROSITE" id="PS50082">
    <property type="entry name" value="WD_REPEATS_2"/>
    <property type="match status" value="7"/>
</dbReference>
<feature type="repeat" description="WD" evidence="3">
    <location>
        <begin position="1097"/>
        <end position="1121"/>
    </location>
</feature>
<dbReference type="InterPro" id="IPR056884">
    <property type="entry name" value="NPHP3-like_N"/>
</dbReference>
<dbReference type="InterPro" id="IPR007111">
    <property type="entry name" value="NACHT_NTPase"/>
</dbReference>
<feature type="region of interest" description="Disordered" evidence="4">
    <location>
        <begin position="1"/>
        <end position="101"/>
    </location>
</feature>
<feature type="repeat" description="WD" evidence="3">
    <location>
        <begin position="1502"/>
        <end position="1535"/>
    </location>
</feature>
<dbReference type="InterPro" id="IPR019775">
    <property type="entry name" value="WD40_repeat_CS"/>
</dbReference>
<dbReference type="InterPro" id="IPR015943">
    <property type="entry name" value="WD40/YVTN_repeat-like_dom_sf"/>
</dbReference>
<evidence type="ECO:0000256" key="1">
    <source>
        <dbReference type="ARBA" id="ARBA00022574"/>
    </source>
</evidence>
<feature type="compositionally biased region" description="Polar residues" evidence="4">
    <location>
        <begin position="73"/>
        <end position="91"/>
    </location>
</feature>
<organism evidence="6 7">
    <name type="scientific">Parathielavia hyrcaniae</name>
    <dbReference type="NCBI Taxonomy" id="113614"/>
    <lineage>
        <taxon>Eukaryota</taxon>
        <taxon>Fungi</taxon>
        <taxon>Dikarya</taxon>
        <taxon>Ascomycota</taxon>
        <taxon>Pezizomycotina</taxon>
        <taxon>Sordariomycetes</taxon>
        <taxon>Sordariomycetidae</taxon>
        <taxon>Sordariales</taxon>
        <taxon>Chaetomiaceae</taxon>
        <taxon>Parathielavia</taxon>
    </lineage>
</organism>
<proteinExistence type="predicted"/>
<keyword evidence="1 3" id="KW-0853">WD repeat</keyword>
<dbReference type="CDD" id="cd00200">
    <property type="entry name" value="WD40"/>
    <property type="match status" value="2"/>
</dbReference>
<feature type="region of interest" description="Disordered" evidence="4">
    <location>
        <begin position="112"/>
        <end position="131"/>
    </location>
</feature>
<keyword evidence="7" id="KW-1185">Reference proteome</keyword>
<sequence>MAGEDRNPVNRMLARLLPTRPVHGVGQADPSSQPGVSIAQPGLSVRANTGGRERERLRIPRPFTRRPSDRQVAASTSGTNHETSSPAQSEPSHPGTPIAGSATTVVDQGALETHHETRGLASQAKDTPIADSATTVVDQGALETHHETRELASQAKGPEPLPAERTSSENSPHALPTPELEESLWDDVYGTLRVHVGGLLPSYEAILSQNLQGASPELTTPDYPSPGAYVNRISQDSTQTRRAQMKELVDLWLEEKQRGVSTDEDAGVGKLRTLLRDIIGESIHSTPPDSVLVWVAACYATEKVLLHPTEASEDDSTGLLYVVSRIEWYCRLSHLLHPDDTAHNAINDEYDETDLPSLRRTVTTLYRAVLSYLMTMVCLHLGTLDLGLQSNAIGPGASSCLERLKTVKAAESALPLFNKVRVQVRLEGVLKAAKESLEAKAPPSQPGEDTQHEQLLRKLKIPDPRLSVPKLQMGAHRDPTHELYHALLETRQYKEFHNWSRHDDTRRLLCVSGGPGQGKTMLLTGVVQTQLAGKAHTKGYDARQLSFFFFDSSRPNTNHPAAALRGLLWLLLDAQPELEHHLRSQFDSTGRDDFCHPCDFFALSAVFYRIIQDDALKDTYLVVDAVDECSPDSASTERPGISDFLRLIAKSMSMSNKIRWLVSIDDVGLLKPALVGEGTGHSCLHLDLRSDLRDSVQSRRAVTMYIDSRVADLASAKKYDSALREEVAEKLGMLSDQNYLWVTILCSALRAEEVWYVLDVLRDVEERRKVPELYGYMYGQIRELPRRDGDYCIRVMSVMACATRPLRTDEIGALAELDDRVDLRSMLRKCSAFVREADDGAVCFLHPSAQKFIQDTLDGAMVSETHSVLARNCLDQLGATLTNDVEAKAPKATVSYSALNWIAHLSPIEALRKKVHWFLKNHFLEWVEHLTLHNLLPAAAAMLQTLNLRLQRSALPTTTDISTTTLHGEIRDVLLFIHLHISIRSPEGAPASNTLLLCPETSHIRNLWMGKANPWLLSAPPMNRLWQVQGRTLTGHDDWVRSTSFSADGRLFASGSDDSTVRIWDIERGVTQHVLEVDRGWIYCVAFSVPQGLARRRLVAAGSDDGSVTIWDLDTAQHLRTLSHPSAGINSLAFSTDARRLAVASEASVRVWDIQELGNTEFKEGGTAPEYRDIQHGDSVRSVALSPDGRLIATGADDAKVRLWGFRDDAWIDVGPSEESRVYVGKEKNKDTRESEPLQGVQTDKQANTSDGADIDSTEHVRAAKGAEEPGISPLHILEGHEGPINSVSFSSDSKLLASGSDDGSSRVWQFGPGKPEVLCTLKPSLQPLAINSVIFFKDREVSYLAFSTNDSICISDLRTGQKVRTITSRSLGRILSLSCTPNGAYFATGHYTGSVGLWNSTPWEIDEYDISDEQPQSASAVERMTLSPDGRTLATCDGNQVSLWDVSTGELINRALGDFQHKGTILTMVFSPRDGTMLLIGITDGTVGAYKVPSGVRLNSFSGHTDFVRGVAWSPDNKHAASCSDDGTVRIWKIGGDDRQEEHITLRHSDDDSYVMGVAFSPNGKYLVSCGRDGKLQIWEQTNAEGSDNLGWQVKHILQGNGDGVVQVTVSLDSKRVVSLDMADELKVWDIETGTQSDKYPATEFKGTDIWLRIWFDAQSDDHIVSAYGAQSLTAGSASSAFAPAPPWCPYRIAFVDKEGWHVTRGGKKLMFFPTVVGIRRLLLADHRVVLGMVDGRVLVYRFREDVVTRGDYDHVIVRRNSTALSSSG</sequence>
<comment type="caution">
    <text evidence="6">The sequence shown here is derived from an EMBL/GenBank/DDBJ whole genome shotgun (WGS) entry which is preliminary data.</text>
</comment>
<feature type="repeat" description="WD" evidence="3">
    <location>
        <begin position="1173"/>
        <end position="1204"/>
    </location>
</feature>
<reference evidence="6" key="1">
    <citation type="journal article" date="2023" name="Mol. Phylogenet. Evol.">
        <title>Genome-scale phylogeny and comparative genomics of the fungal order Sordariales.</title>
        <authorList>
            <person name="Hensen N."/>
            <person name="Bonometti L."/>
            <person name="Westerberg I."/>
            <person name="Brannstrom I.O."/>
            <person name="Guillou S."/>
            <person name="Cros-Aarteil S."/>
            <person name="Calhoun S."/>
            <person name="Haridas S."/>
            <person name="Kuo A."/>
            <person name="Mondo S."/>
            <person name="Pangilinan J."/>
            <person name="Riley R."/>
            <person name="LaButti K."/>
            <person name="Andreopoulos B."/>
            <person name="Lipzen A."/>
            <person name="Chen C."/>
            <person name="Yan M."/>
            <person name="Daum C."/>
            <person name="Ng V."/>
            <person name="Clum A."/>
            <person name="Steindorff A."/>
            <person name="Ohm R.A."/>
            <person name="Martin F."/>
            <person name="Silar P."/>
            <person name="Natvig D.O."/>
            <person name="Lalanne C."/>
            <person name="Gautier V."/>
            <person name="Ament-Velasquez S.L."/>
            <person name="Kruys A."/>
            <person name="Hutchinson M.I."/>
            <person name="Powell A.J."/>
            <person name="Barry K."/>
            <person name="Miller A.N."/>
            <person name="Grigoriev I.V."/>
            <person name="Debuchy R."/>
            <person name="Gladieux P."/>
            <person name="Hiltunen Thoren M."/>
            <person name="Johannesson H."/>
        </authorList>
    </citation>
    <scope>NUCLEOTIDE SEQUENCE</scope>
    <source>
        <strain evidence="6">CBS 757.83</strain>
    </source>
</reference>
<feature type="repeat" description="WD" evidence="3">
    <location>
        <begin position="1549"/>
        <end position="1590"/>
    </location>
</feature>
<reference evidence="6" key="2">
    <citation type="submission" date="2023-05" db="EMBL/GenBank/DDBJ databases">
        <authorList>
            <consortium name="Lawrence Berkeley National Laboratory"/>
            <person name="Steindorff A."/>
            <person name="Hensen N."/>
            <person name="Bonometti L."/>
            <person name="Westerberg I."/>
            <person name="Brannstrom I.O."/>
            <person name="Guillou S."/>
            <person name="Cros-Aarteil S."/>
            <person name="Calhoun S."/>
            <person name="Haridas S."/>
            <person name="Kuo A."/>
            <person name="Mondo S."/>
            <person name="Pangilinan J."/>
            <person name="Riley R."/>
            <person name="Labutti K."/>
            <person name="Andreopoulos B."/>
            <person name="Lipzen A."/>
            <person name="Chen C."/>
            <person name="Yanf M."/>
            <person name="Daum C."/>
            <person name="Ng V."/>
            <person name="Clum A."/>
            <person name="Ohm R."/>
            <person name="Martin F."/>
            <person name="Silar P."/>
            <person name="Natvig D."/>
            <person name="Lalanne C."/>
            <person name="Gautier V."/>
            <person name="Ament-Velasquez S.L."/>
            <person name="Kruys A."/>
            <person name="Hutchinson M.I."/>
            <person name="Powell A.J."/>
            <person name="Barry K."/>
            <person name="Miller A.N."/>
            <person name="Grigoriev I.V."/>
            <person name="Debuchy R."/>
            <person name="Gladieux P."/>
            <person name="Thoren M.H."/>
            <person name="Johannesson H."/>
        </authorList>
    </citation>
    <scope>NUCLEOTIDE SEQUENCE</scope>
    <source>
        <strain evidence="6">CBS 757.83</strain>
    </source>
</reference>
<name>A0AAN6SZZ2_9PEZI</name>
<feature type="region of interest" description="Disordered" evidence="4">
    <location>
        <begin position="141"/>
        <end position="179"/>
    </location>
</feature>
<protein>
    <submittedName>
        <fullName evidence="6">WD40 repeat-like protein</fullName>
    </submittedName>
</protein>
<feature type="compositionally biased region" description="Polar residues" evidence="4">
    <location>
        <begin position="1240"/>
        <end position="1251"/>
    </location>
</feature>
<feature type="region of interest" description="Disordered" evidence="4">
    <location>
        <begin position="1222"/>
        <end position="1253"/>
    </location>
</feature>
<evidence type="ECO:0000256" key="3">
    <source>
        <dbReference type="PROSITE-ProRule" id="PRU00221"/>
    </source>
</evidence>
<feature type="repeat" description="WD" evidence="3">
    <location>
        <begin position="1599"/>
        <end position="1640"/>
    </location>
</feature>